<dbReference type="PRINTS" id="PR00344">
    <property type="entry name" value="BCTRLSENSOR"/>
</dbReference>
<dbReference type="InterPro" id="IPR003594">
    <property type="entry name" value="HATPase_dom"/>
</dbReference>
<dbReference type="AlphaFoldDB" id="A0A1M5SWK5"/>
<dbReference type="InterPro" id="IPR000014">
    <property type="entry name" value="PAS"/>
</dbReference>
<dbReference type="CDD" id="cd00082">
    <property type="entry name" value="HisKA"/>
    <property type="match status" value="1"/>
</dbReference>
<dbReference type="SUPFAM" id="SSF55785">
    <property type="entry name" value="PYP-like sensor domain (PAS domain)"/>
    <property type="match status" value="6"/>
</dbReference>
<feature type="coiled-coil region" evidence="6">
    <location>
        <begin position="1056"/>
        <end position="1083"/>
    </location>
</feature>
<evidence type="ECO:0000256" key="4">
    <source>
        <dbReference type="ARBA" id="ARBA00022679"/>
    </source>
</evidence>
<dbReference type="SUPFAM" id="SSF47384">
    <property type="entry name" value="Homodimeric domain of signal transducing histidine kinase"/>
    <property type="match status" value="1"/>
</dbReference>
<dbReference type="Pfam" id="PF13426">
    <property type="entry name" value="PAS_9"/>
    <property type="match status" value="1"/>
</dbReference>
<dbReference type="InterPro" id="IPR013656">
    <property type="entry name" value="PAS_4"/>
</dbReference>
<dbReference type="InterPro" id="IPR035965">
    <property type="entry name" value="PAS-like_dom_sf"/>
</dbReference>
<dbReference type="SUPFAM" id="SSF55874">
    <property type="entry name" value="ATPase domain of HSP90 chaperone/DNA topoisomerase II/histidine kinase"/>
    <property type="match status" value="1"/>
</dbReference>
<dbReference type="PROSITE" id="PS50112">
    <property type="entry name" value="PAS"/>
    <property type="match status" value="2"/>
</dbReference>
<feature type="domain" description="PAC" evidence="9">
    <location>
        <begin position="766"/>
        <end position="818"/>
    </location>
</feature>
<dbReference type="PANTHER" id="PTHR43304:SF1">
    <property type="entry name" value="PAC DOMAIN-CONTAINING PROTEIN"/>
    <property type="match status" value="1"/>
</dbReference>
<evidence type="ECO:0000256" key="6">
    <source>
        <dbReference type="SAM" id="Coils"/>
    </source>
</evidence>
<evidence type="ECO:0000256" key="3">
    <source>
        <dbReference type="ARBA" id="ARBA00022553"/>
    </source>
</evidence>
<dbReference type="Gene3D" id="3.30.450.20">
    <property type="entry name" value="PAS domain"/>
    <property type="match status" value="7"/>
</dbReference>
<feature type="domain" description="PAC" evidence="9">
    <location>
        <begin position="510"/>
        <end position="562"/>
    </location>
</feature>
<dbReference type="PANTHER" id="PTHR43304">
    <property type="entry name" value="PHYTOCHROME-LIKE PROTEIN CPH1"/>
    <property type="match status" value="1"/>
</dbReference>
<protein>
    <recommendedName>
        <fullName evidence="2">histidine kinase</fullName>
        <ecNumber evidence="2">2.7.13.3</ecNumber>
    </recommendedName>
</protein>
<evidence type="ECO:0000256" key="2">
    <source>
        <dbReference type="ARBA" id="ARBA00012438"/>
    </source>
</evidence>
<keyword evidence="5" id="KW-0418">Kinase</keyword>
<dbReference type="InterPro" id="IPR036097">
    <property type="entry name" value="HisK_dim/P_sf"/>
</dbReference>
<feature type="domain" description="PAS" evidence="8">
    <location>
        <begin position="436"/>
        <end position="508"/>
    </location>
</feature>
<dbReference type="InterPro" id="IPR004358">
    <property type="entry name" value="Sig_transdc_His_kin-like_C"/>
</dbReference>
<accession>A0A1M5SWK5</accession>
<dbReference type="NCBIfam" id="TIGR00229">
    <property type="entry name" value="sensory_box"/>
    <property type="match status" value="4"/>
</dbReference>
<evidence type="ECO:0000259" key="8">
    <source>
        <dbReference type="PROSITE" id="PS50112"/>
    </source>
</evidence>
<reference evidence="11" key="1">
    <citation type="submission" date="2016-11" db="EMBL/GenBank/DDBJ databases">
        <authorList>
            <person name="Varghese N."/>
            <person name="Submissions S."/>
        </authorList>
    </citation>
    <scope>NUCLEOTIDE SEQUENCE [LARGE SCALE GENOMIC DNA]</scope>
    <source>
        <strain evidence="11">DSM 17963</strain>
    </source>
</reference>
<dbReference type="Pfam" id="PF00512">
    <property type="entry name" value="HisKA"/>
    <property type="match status" value="1"/>
</dbReference>
<dbReference type="InterPro" id="IPR036890">
    <property type="entry name" value="HATPase_C_sf"/>
</dbReference>
<evidence type="ECO:0000313" key="11">
    <source>
        <dbReference type="Proteomes" id="UP000184071"/>
    </source>
</evidence>
<dbReference type="InterPro" id="IPR000700">
    <property type="entry name" value="PAS-assoc_C"/>
</dbReference>
<dbReference type="SMART" id="SM00086">
    <property type="entry name" value="PAC"/>
    <property type="match status" value="6"/>
</dbReference>
<keyword evidence="3" id="KW-0597">Phosphoprotein</keyword>
<evidence type="ECO:0000256" key="5">
    <source>
        <dbReference type="ARBA" id="ARBA00022777"/>
    </source>
</evidence>
<dbReference type="InterPro" id="IPR013655">
    <property type="entry name" value="PAS_fold_3"/>
</dbReference>
<feature type="domain" description="PAS" evidence="8">
    <location>
        <begin position="837"/>
        <end position="910"/>
    </location>
</feature>
<dbReference type="Pfam" id="PF02518">
    <property type="entry name" value="HATPase_c"/>
    <property type="match status" value="1"/>
</dbReference>
<dbReference type="SMART" id="SM00091">
    <property type="entry name" value="PAS"/>
    <property type="match status" value="5"/>
</dbReference>
<comment type="catalytic activity">
    <reaction evidence="1">
        <text>ATP + protein L-histidine = ADP + protein N-phospho-L-histidine.</text>
        <dbReference type="EC" id="2.7.13.3"/>
    </reaction>
</comment>
<dbReference type="PROSITE" id="PS50109">
    <property type="entry name" value="HIS_KIN"/>
    <property type="match status" value="1"/>
</dbReference>
<feature type="domain" description="Histidine kinase" evidence="7">
    <location>
        <begin position="989"/>
        <end position="1215"/>
    </location>
</feature>
<dbReference type="InterPro" id="IPR052162">
    <property type="entry name" value="Sensor_kinase/Photoreceptor"/>
</dbReference>
<organism evidence="10 11">
    <name type="scientific">Flavobacterium defluvii</name>
    <dbReference type="NCBI Taxonomy" id="370979"/>
    <lineage>
        <taxon>Bacteria</taxon>
        <taxon>Pseudomonadati</taxon>
        <taxon>Bacteroidota</taxon>
        <taxon>Flavobacteriia</taxon>
        <taxon>Flavobacteriales</taxon>
        <taxon>Flavobacteriaceae</taxon>
        <taxon>Flavobacterium</taxon>
    </lineage>
</organism>
<dbReference type="Proteomes" id="UP000184071">
    <property type="component" value="Unassembled WGS sequence"/>
</dbReference>
<dbReference type="InterPro" id="IPR005467">
    <property type="entry name" value="His_kinase_dom"/>
</dbReference>
<keyword evidence="4" id="KW-0808">Transferase</keyword>
<dbReference type="Pfam" id="PF08448">
    <property type="entry name" value="PAS_4"/>
    <property type="match status" value="3"/>
</dbReference>
<name>A0A1M5SWK5_9FLAO</name>
<dbReference type="OrthoDB" id="9766459at2"/>
<dbReference type="PROSITE" id="PS50113">
    <property type="entry name" value="PAC"/>
    <property type="match status" value="4"/>
</dbReference>
<dbReference type="Gene3D" id="3.30.565.10">
    <property type="entry name" value="Histidine kinase-like ATPase, C-terminal domain"/>
    <property type="match status" value="1"/>
</dbReference>
<keyword evidence="11" id="KW-1185">Reference proteome</keyword>
<keyword evidence="6" id="KW-0175">Coiled coil</keyword>
<dbReference type="SMART" id="SM00387">
    <property type="entry name" value="HATPase_c"/>
    <property type="match status" value="1"/>
</dbReference>
<dbReference type="GO" id="GO:0000155">
    <property type="term" value="F:phosphorelay sensor kinase activity"/>
    <property type="evidence" value="ECO:0007669"/>
    <property type="project" value="InterPro"/>
</dbReference>
<dbReference type="SMART" id="SM00388">
    <property type="entry name" value="HisKA"/>
    <property type="match status" value="1"/>
</dbReference>
<proteinExistence type="predicted"/>
<feature type="coiled-coil region" evidence="6">
    <location>
        <begin position="957"/>
        <end position="989"/>
    </location>
</feature>
<evidence type="ECO:0000313" key="10">
    <source>
        <dbReference type="EMBL" id="SHH42865.1"/>
    </source>
</evidence>
<dbReference type="InterPro" id="IPR003661">
    <property type="entry name" value="HisK_dim/P_dom"/>
</dbReference>
<gene>
    <name evidence="10" type="ORF">SAMN05443663_107244</name>
</gene>
<sequence>MSHTYKEHYFLSDGGEMGELIRSKDWSQTPLGDPENWPQSLCTMTSVMLNNPFGMYIAWGKHFTQLYNDAFLKIIGPDKHPEALGNSPQETFAEIWNITGPMFDEVMLGKSLSFPDFVVPLSKNGVVETCYFDFSYSPIKTENGDVGGVLVTVIETTARKKEVKDQFEAHEKLQESEQKIRQLVENAPFPIAVYIGEEMRIELANDSIIKVWGKGDDVIGKSYREILPELDNQSVFEQVESVLKTGKSFHNKNARIDITINDKLETFYFNYSFTPLYDRNGNVYAVMNTGADVTDLHLASKKIETADKRFRDTVKQAPLGITILRGPDYIVESANESYLKLVDREEKNFVGKPLFDSLPEVRETVDSLLKNVLETGIPYHGNEVPVPLNRYGKLGIWYFDFLYHPLREEDGEITGIIVTVTEVSEKVEVRKKIEQNEERLSIIVEASELGTWELNAKTKEPHYSKRYLEILGGYTEDILLTHEQLLQHLHPDDMHIRNKAFKNALKTGILHYEVRTIWHDKSIHWIEGKGKVFYDKNHKPDKLIGTIRDITNEKNHQQELEESEKRFRNLVMQSPVPKTILKGPEMVVEIANLALLKNIWKKKESDVQGKKLFEIFPELLTQKYAKLLEEVYKNGKVYSEIESPILINGDDGENLFYIDFEYAPMYETDNSISGIRATIIDVTEKVQARNKIAESEKRFRSLTESIPQLIWETDDKGNGLFASRKWTEYTGIKPTADTEWQSLVHPEDYKENIKIWNHSLHTGQVFRSDVRILRKDGSYRWHAVIGEPVFDADNKIVKWVGSFTDIHTEKAFTQELEQQVTARTRELSQMYESLKKSEERYHLMVEEVQDYSILYLNHNGIVENWNVGAEKIKGYKAQEITGKHFAAFYTAEDQKNDLPNTLLNLAREQGRAVQQGWRVRKDGSLFWASVVITAVHNKNNDVIGFSKVTHDLTEKKKADDKIKLNALELEQKNAELEQMNKELQSFAYISSHDLQEPLRKIQTFASQIIDKEFGNLSDFGKDKFKRMQNAAQRMQTLINDLLSYSRTNIQERIFEKTNLSKIIDEVREDLKEELEQKNAIIESSDIGEVNIIPFQFRQLLYNLISNSLKFSKPDISPIIKIKNEIAKGSDFGEKVLSPQTNYWHLTISDNGIGFEHQYSKKIFDVFQRLHGRDQYKGTGIGLAIVKKIVENHNGIIRATGELNQGASFDIYIPLE</sequence>
<dbReference type="InterPro" id="IPR001610">
    <property type="entry name" value="PAC"/>
</dbReference>
<evidence type="ECO:0000256" key="1">
    <source>
        <dbReference type="ARBA" id="ARBA00000085"/>
    </source>
</evidence>
<dbReference type="FunFam" id="3.30.450.20:FF:000099">
    <property type="entry name" value="Sensory box sensor histidine kinase"/>
    <property type="match status" value="1"/>
</dbReference>
<dbReference type="Pfam" id="PF08447">
    <property type="entry name" value="PAS_3"/>
    <property type="match status" value="2"/>
</dbReference>
<dbReference type="EC" id="2.7.13.3" evidence="2"/>
<evidence type="ECO:0000259" key="7">
    <source>
        <dbReference type="PROSITE" id="PS50109"/>
    </source>
</evidence>
<dbReference type="CDD" id="cd00130">
    <property type="entry name" value="PAS"/>
    <property type="match status" value="5"/>
</dbReference>
<evidence type="ECO:0000259" key="9">
    <source>
        <dbReference type="PROSITE" id="PS50113"/>
    </source>
</evidence>
<dbReference type="Gene3D" id="1.10.287.130">
    <property type="match status" value="1"/>
</dbReference>
<dbReference type="EMBL" id="FQWC01000007">
    <property type="protein sequence ID" value="SHH42865.1"/>
    <property type="molecule type" value="Genomic_DNA"/>
</dbReference>
<dbReference type="STRING" id="370979.SAMN05443663_107244"/>
<dbReference type="RefSeq" id="WP_073417201.1">
    <property type="nucleotide sequence ID" value="NZ_FQWC01000007.1"/>
</dbReference>
<feature type="domain" description="PAC" evidence="9">
    <location>
        <begin position="639"/>
        <end position="694"/>
    </location>
</feature>
<feature type="domain" description="PAC" evidence="9">
    <location>
        <begin position="906"/>
        <end position="964"/>
    </location>
</feature>